<evidence type="ECO:0000313" key="2">
    <source>
        <dbReference type="EMBL" id="PNH10578.1"/>
    </source>
</evidence>
<name>A0A2J8ADI0_9CHLO</name>
<feature type="region of interest" description="Disordered" evidence="1">
    <location>
        <begin position="105"/>
        <end position="127"/>
    </location>
</feature>
<feature type="compositionally biased region" description="Low complexity" evidence="1">
    <location>
        <begin position="25"/>
        <end position="43"/>
    </location>
</feature>
<dbReference type="AlphaFoldDB" id="A0A2J8ADI0"/>
<organism evidence="2 3">
    <name type="scientific">Tetrabaena socialis</name>
    <dbReference type="NCBI Taxonomy" id="47790"/>
    <lineage>
        <taxon>Eukaryota</taxon>
        <taxon>Viridiplantae</taxon>
        <taxon>Chlorophyta</taxon>
        <taxon>core chlorophytes</taxon>
        <taxon>Chlorophyceae</taxon>
        <taxon>CS clade</taxon>
        <taxon>Chlamydomonadales</taxon>
        <taxon>Tetrabaenaceae</taxon>
        <taxon>Tetrabaena</taxon>
    </lineage>
</organism>
<proteinExistence type="predicted"/>
<keyword evidence="3" id="KW-1185">Reference proteome</keyword>
<feature type="compositionally biased region" description="Polar residues" evidence="1">
    <location>
        <begin position="105"/>
        <end position="119"/>
    </location>
</feature>
<comment type="caution">
    <text evidence="2">The sequence shown here is derived from an EMBL/GenBank/DDBJ whole genome shotgun (WGS) entry which is preliminary data.</text>
</comment>
<protein>
    <submittedName>
        <fullName evidence="2">Uncharacterized protein</fullName>
    </submittedName>
</protein>
<gene>
    <name evidence="2" type="ORF">TSOC_002664</name>
</gene>
<feature type="region of interest" description="Disordered" evidence="1">
    <location>
        <begin position="25"/>
        <end position="58"/>
    </location>
</feature>
<reference evidence="2 3" key="1">
    <citation type="journal article" date="2017" name="Mol. Biol. Evol.">
        <title>The 4-celled Tetrabaena socialis nuclear genome reveals the essential components for genetic control of cell number at the origin of multicellularity in the volvocine lineage.</title>
        <authorList>
            <person name="Featherston J."/>
            <person name="Arakaki Y."/>
            <person name="Hanschen E.R."/>
            <person name="Ferris P.J."/>
            <person name="Michod R.E."/>
            <person name="Olson B.J.S.C."/>
            <person name="Nozaki H."/>
            <person name="Durand P.M."/>
        </authorList>
    </citation>
    <scope>NUCLEOTIDE SEQUENCE [LARGE SCALE GENOMIC DNA]</scope>
    <source>
        <strain evidence="2 3">NIES-571</strain>
    </source>
</reference>
<dbReference type="EMBL" id="PGGS01000052">
    <property type="protein sequence ID" value="PNH10578.1"/>
    <property type="molecule type" value="Genomic_DNA"/>
</dbReference>
<feature type="region of interest" description="Disordered" evidence="1">
    <location>
        <begin position="186"/>
        <end position="216"/>
    </location>
</feature>
<evidence type="ECO:0000313" key="3">
    <source>
        <dbReference type="Proteomes" id="UP000236333"/>
    </source>
</evidence>
<accession>A0A2J8ADI0</accession>
<dbReference type="Proteomes" id="UP000236333">
    <property type="component" value="Unassembled WGS sequence"/>
</dbReference>
<sequence>MLISVTAHYRMSALVGIPRDVHVRSTPSRSQYSVSSSSDRAGAAGPGPGAGTPPTGGASTAAAAVLIAAASPFTAWHTPLQRTLTIAFVAVMALSWKAGCRSARTAPNLSSSASTSLPTRQRIERRSTLRLLDGTRARALAASARATSEAAAAGEVATSSSSSESSSSRLPVHVRELSLDGRFRAHQEESDWKNSSRHSSGPELTAASGWEPGPAVRHPKFPTLACNGGWVTSSHVSRKVPAADATNVTVSSRDWPGSSMPDWGRRAGLASGYHGGPKPGLYLLRCDETRRLRQLGGSVHHTAAVPRLISVTAAAAVSPVWQPNDIPDALASTLMGAVASAASCPSSASPSTTSALKSGSERASVGLPSVPVTAVQCACDCCGKGSCEAHGPDLVGIEAARIAWLRPVQQLGQLGTRAPGRAWWQPTQGAGQ</sequence>
<evidence type="ECO:0000256" key="1">
    <source>
        <dbReference type="SAM" id="MobiDB-lite"/>
    </source>
</evidence>